<keyword evidence="3" id="KW-1185">Reference proteome</keyword>
<dbReference type="OrthoDB" id="3466517at2759"/>
<gene>
    <name evidence="2" type="ORF">FISHEDRAFT_39286</name>
</gene>
<organism evidence="2 3">
    <name type="scientific">Fistulina hepatica ATCC 64428</name>
    <dbReference type="NCBI Taxonomy" id="1128425"/>
    <lineage>
        <taxon>Eukaryota</taxon>
        <taxon>Fungi</taxon>
        <taxon>Dikarya</taxon>
        <taxon>Basidiomycota</taxon>
        <taxon>Agaricomycotina</taxon>
        <taxon>Agaricomycetes</taxon>
        <taxon>Agaricomycetidae</taxon>
        <taxon>Agaricales</taxon>
        <taxon>Fistulinaceae</taxon>
        <taxon>Fistulina</taxon>
    </lineage>
</organism>
<dbReference type="AlphaFoldDB" id="A0A0D7AGV3"/>
<evidence type="ECO:0000313" key="3">
    <source>
        <dbReference type="Proteomes" id="UP000054144"/>
    </source>
</evidence>
<proteinExistence type="predicted"/>
<name>A0A0D7AGV3_9AGAR</name>
<dbReference type="Proteomes" id="UP000054144">
    <property type="component" value="Unassembled WGS sequence"/>
</dbReference>
<dbReference type="InterPro" id="IPR000073">
    <property type="entry name" value="AB_hydrolase_1"/>
</dbReference>
<dbReference type="Pfam" id="PF12697">
    <property type="entry name" value="Abhydrolase_6"/>
    <property type="match status" value="1"/>
</dbReference>
<sequence length="250" mass="27727">MTALTLEYAPVDKDGTKLSFIDSGAPAHSNDYLTFVVFHGLSMHAGIFQWVLERAPAKNVRFVAVNRRGYSSSTPYNEEELEEMERGNLVFLERCAREVAAFLTWFVKTHTIPKRGADGKGCLAVGGYSLGSMLPLALLGNPEAIPKEQYDVLVPYLTRVVLIDSVYAAQGVVRPEGAYLPFADSELTTPEAQLHAFSIFITSYYSHPNIECGLEGMDLVSKRTARASFEISGEKTKPLCDDYAREELRM</sequence>
<protein>
    <recommendedName>
        <fullName evidence="1">AB hydrolase-1 domain-containing protein</fullName>
    </recommendedName>
</protein>
<feature type="domain" description="AB hydrolase-1" evidence="1">
    <location>
        <begin position="36"/>
        <end position="186"/>
    </location>
</feature>
<accession>A0A0D7AGV3</accession>
<reference evidence="2 3" key="1">
    <citation type="journal article" date="2015" name="Fungal Genet. Biol.">
        <title>Evolution of novel wood decay mechanisms in Agaricales revealed by the genome sequences of Fistulina hepatica and Cylindrobasidium torrendii.</title>
        <authorList>
            <person name="Floudas D."/>
            <person name="Held B.W."/>
            <person name="Riley R."/>
            <person name="Nagy L.G."/>
            <person name="Koehler G."/>
            <person name="Ransdell A.S."/>
            <person name="Younus H."/>
            <person name="Chow J."/>
            <person name="Chiniquy J."/>
            <person name="Lipzen A."/>
            <person name="Tritt A."/>
            <person name="Sun H."/>
            <person name="Haridas S."/>
            <person name="LaButti K."/>
            <person name="Ohm R.A."/>
            <person name="Kues U."/>
            <person name="Blanchette R.A."/>
            <person name="Grigoriev I.V."/>
            <person name="Minto R.E."/>
            <person name="Hibbett D.S."/>
        </authorList>
    </citation>
    <scope>NUCLEOTIDE SEQUENCE [LARGE SCALE GENOMIC DNA]</scope>
    <source>
        <strain evidence="2 3">ATCC 64428</strain>
    </source>
</reference>
<dbReference type="Gene3D" id="3.40.50.1820">
    <property type="entry name" value="alpha/beta hydrolase"/>
    <property type="match status" value="1"/>
</dbReference>
<evidence type="ECO:0000259" key="1">
    <source>
        <dbReference type="Pfam" id="PF12697"/>
    </source>
</evidence>
<dbReference type="SUPFAM" id="SSF53474">
    <property type="entry name" value="alpha/beta-Hydrolases"/>
    <property type="match status" value="1"/>
</dbReference>
<evidence type="ECO:0000313" key="2">
    <source>
        <dbReference type="EMBL" id="KIY50662.1"/>
    </source>
</evidence>
<dbReference type="EMBL" id="KN881675">
    <property type="protein sequence ID" value="KIY50662.1"/>
    <property type="molecule type" value="Genomic_DNA"/>
</dbReference>
<dbReference type="InterPro" id="IPR029058">
    <property type="entry name" value="AB_hydrolase_fold"/>
</dbReference>